<reference evidence="2 3" key="1">
    <citation type="submission" date="2020-08" db="EMBL/GenBank/DDBJ databases">
        <title>Functional genomics of gut bacteria from endangered species of beetles.</title>
        <authorList>
            <person name="Carlos-Shanley C."/>
        </authorList>
    </citation>
    <scope>NUCLEOTIDE SEQUENCE [LARGE SCALE GENOMIC DNA]</scope>
    <source>
        <strain evidence="2 3">S00070</strain>
    </source>
</reference>
<keyword evidence="3" id="KW-1185">Reference proteome</keyword>
<comment type="caution">
    <text evidence="2">The sequence shown here is derived from an EMBL/GenBank/DDBJ whole genome shotgun (WGS) entry which is preliminary data.</text>
</comment>
<name>A0A841EJ91_9BACT</name>
<dbReference type="AlphaFoldDB" id="A0A841EJ91"/>
<organism evidence="2 3">
    <name type="scientific">Arcicella rosea</name>
    <dbReference type="NCBI Taxonomy" id="502909"/>
    <lineage>
        <taxon>Bacteria</taxon>
        <taxon>Pseudomonadati</taxon>
        <taxon>Bacteroidota</taxon>
        <taxon>Cytophagia</taxon>
        <taxon>Cytophagales</taxon>
        <taxon>Flectobacillaceae</taxon>
        <taxon>Arcicella</taxon>
    </lineage>
</organism>
<gene>
    <name evidence="2" type="ORF">HNP25_002920</name>
</gene>
<feature type="signal peptide" evidence="1">
    <location>
        <begin position="1"/>
        <end position="20"/>
    </location>
</feature>
<evidence type="ECO:0000313" key="3">
    <source>
        <dbReference type="Proteomes" id="UP000524404"/>
    </source>
</evidence>
<protein>
    <submittedName>
        <fullName evidence="2">Uncharacterized protein</fullName>
    </submittedName>
</protein>
<dbReference type="Proteomes" id="UP000524404">
    <property type="component" value="Unassembled WGS sequence"/>
</dbReference>
<dbReference type="RefSeq" id="WP_184135153.1">
    <property type="nucleotide sequence ID" value="NZ_JACHKT010000021.1"/>
</dbReference>
<feature type="chain" id="PRO_5032549559" evidence="1">
    <location>
        <begin position="21"/>
        <end position="187"/>
    </location>
</feature>
<evidence type="ECO:0000256" key="1">
    <source>
        <dbReference type="SAM" id="SignalP"/>
    </source>
</evidence>
<accession>A0A841EJ91</accession>
<evidence type="ECO:0000313" key="2">
    <source>
        <dbReference type="EMBL" id="MBB6004257.1"/>
    </source>
</evidence>
<dbReference type="EMBL" id="JACHKT010000021">
    <property type="protein sequence ID" value="MBB6004257.1"/>
    <property type="molecule type" value="Genomic_DNA"/>
</dbReference>
<sequence length="187" mass="21593">MRTNRYLIVLLILSSTFLLSCEMNDYVQPEALPAITQIGKQTFGAKINGAIWTPFQRYKANPNFKPVPVVWGKYQNATLRLSVTNQNTLESMSFMINNVKDTGRYQFMRYFPKNAVEFTPFASVYQKCIDGNCLQYSICQTCVNEVNIIRFDPVSKIYSGTFSVTFQNKERPTEMLTLKDGRFDIRE</sequence>
<proteinExistence type="predicted"/>
<dbReference type="PROSITE" id="PS51257">
    <property type="entry name" value="PROKAR_LIPOPROTEIN"/>
    <property type="match status" value="1"/>
</dbReference>
<keyword evidence="1" id="KW-0732">Signal</keyword>